<dbReference type="SUPFAM" id="SSF48371">
    <property type="entry name" value="ARM repeat"/>
    <property type="match status" value="3"/>
</dbReference>
<evidence type="ECO:0000256" key="1">
    <source>
        <dbReference type="ARBA" id="ARBA00007234"/>
    </source>
</evidence>
<dbReference type="PROSITE" id="PS51189">
    <property type="entry name" value="FAT"/>
    <property type="match status" value="1"/>
</dbReference>
<dbReference type="InterPro" id="IPR000403">
    <property type="entry name" value="PI3/4_kinase_cat_dom"/>
</dbReference>
<gene>
    <name evidence="5" type="ORF">g.14582</name>
</gene>
<dbReference type="Pfam" id="PF00454">
    <property type="entry name" value="PI3_PI4_kinase"/>
    <property type="match status" value="1"/>
</dbReference>
<evidence type="ECO:0000256" key="2">
    <source>
        <dbReference type="SAM" id="MobiDB-lite"/>
    </source>
</evidence>
<evidence type="ECO:0000259" key="3">
    <source>
        <dbReference type="PROSITE" id="PS50290"/>
    </source>
</evidence>
<dbReference type="InterPro" id="IPR016024">
    <property type="entry name" value="ARM-type_fold"/>
</dbReference>
<dbReference type="InterPro" id="IPR011009">
    <property type="entry name" value="Kinase-like_dom_sf"/>
</dbReference>
<dbReference type="InterPro" id="IPR046807">
    <property type="entry name" value="Tra1_central"/>
</dbReference>
<dbReference type="SUPFAM" id="SSF48452">
    <property type="entry name" value="TPR-like"/>
    <property type="match status" value="1"/>
</dbReference>
<organism evidence="5">
    <name type="scientific">Clastoptera arizonana</name>
    <name type="common">Arizona spittle bug</name>
    <dbReference type="NCBI Taxonomy" id="38151"/>
    <lineage>
        <taxon>Eukaryota</taxon>
        <taxon>Metazoa</taxon>
        <taxon>Ecdysozoa</taxon>
        <taxon>Arthropoda</taxon>
        <taxon>Hexapoda</taxon>
        <taxon>Insecta</taxon>
        <taxon>Pterygota</taxon>
        <taxon>Neoptera</taxon>
        <taxon>Paraneoptera</taxon>
        <taxon>Hemiptera</taxon>
        <taxon>Auchenorrhyncha</taxon>
        <taxon>Cercopoidea</taxon>
        <taxon>Clastopteridae</taxon>
        <taxon>Clastoptera</taxon>
    </lineage>
</organism>
<dbReference type="SUPFAM" id="SSF56112">
    <property type="entry name" value="Protein kinase-like (PK-like)"/>
    <property type="match status" value="1"/>
</dbReference>
<dbReference type="InterPro" id="IPR014009">
    <property type="entry name" value="PIK_FAT"/>
</dbReference>
<dbReference type="InterPro" id="IPR003151">
    <property type="entry name" value="PIK-rel_kinase_FAT"/>
</dbReference>
<dbReference type="Pfam" id="PF02259">
    <property type="entry name" value="FAT"/>
    <property type="match status" value="1"/>
</dbReference>
<dbReference type="PANTHER" id="PTHR11139">
    <property type="entry name" value="ATAXIA TELANGIECTASIA MUTATED ATM -RELATED"/>
    <property type="match status" value="1"/>
</dbReference>
<dbReference type="GO" id="GO:0004672">
    <property type="term" value="F:protein kinase activity"/>
    <property type="evidence" value="ECO:0007669"/>
    <property type="project" value="UniProtKB-ARBA"/>
</dbReference>
<feature type="region of interest" description="Disordered" evidence="2">
    <location>
        <begin position="2012"/>
        <end position="2036"/>
    </location>
</feature>
<dbReference type="GO" id="GO:0035267">
    <property type="term" value="C:NuA4 histone acetyltransferase complex"/>
    <property type="evidence" value="ECO:0007669"/>
    <property type="project" value="TreeGrafter"/>
</dbReference>
<dbReference type="GO" id="GO:0006355">
    <property type="term" value="P:regulation of DNA-templated transcription"/>
    <property type="evidence" value="ECO:0007669"/>
    <property type="project" value="TreeGrafter"/>
</dbReference>
<dbReference type="InterPro" id="IPR011990">
    <property type="entry name" value="TPR-like_helical_dom_sf"/>
</dbReference>
<evidence type="ECO:0008006" key="6">
    <source>
        <dbReference type="Google" id="ProtNLM"/>
    </source>
</evidence>
<dbReference type="InterPro" id="IPR046805">
    <property type="entry name" value="Tra1_ring"/>
</dbReference>
<dbReference type="Gene3D" id="1.25.10.10">
    <property type="entry name" value="Leucine-rich Repeat Variant"/>
    <property type="match status" value="2"/>
</dbReference>
<dbReference type="GO" id="GO:0006281">
    <property type="term" value="P:DNA repair"/>
    <property type="evidence" value="ECO:0007669"/>
    <property type="project" value="TreeGrafter"/>
</dbReference>
<dbReference type="EMBL" id="GEDC01000398">
    <property type="protein sequence ID" value="JAS36900.1"/>
    <property type="molecule type" value="Transcribed_RNA"/>
</dbReference>
<evidence type="ECO:0000313" key="5">
    <source>
        <dbReference type="EMBL" id="JAS36900.1"/>
    </source>
</evidence>
<sequence length="3703" mass="421007">MVLSSDINAQMNNYKGDVIKPDPSSGKIMQLIRDLTHTNDLNRSQAANELSESFEAIISSPQYPTFLEHAMAVFLDILQKGEPHFIAEQNAHIVRKLVLEMMYRLPTNELLKPYVETILSLCMKLLETENEQNVLVCLRLIIELHKHYRPAYNPEIQHFLQFVRSIYQDLPEHMNKIFEPKPSIRVKDLTEINIEAMLAETYTCTSILVDKKIPDGRLNADTYTLIPKGILSLKVLQELPIIVVLMYQLYKLNVQQEVTDYIPIIIVTITLQPAQHHRLNPNFNKEVFVDFMGAQIKTLSFLAYIIRLYQQVLGEHSDLMVKGILGMLQLCPPEVTHLRRELLIAARHILATDLRTKFVRDMDSLFDENILLGKGVTTHEALRPLAYSTLGDLVHHVRTHLTMSDLAKAVHLFSNNVHDETLPTSIQIISCKLLLNLVDCIRVRSETEAVQGKDSVRTGQELLLRMLEVFVVKFKTIAKIQLPILIQKIKSQQGVTSTQTATNLPQIDIKIEDVKPVINPTTNMIEPLAIQKRDEDRDGSKSRFGFPASQAANYVVADYRSLVKTLVCGVKTITWRLAAFKQNGNVDSGKKLFSPKETEMFIRLVKWAMQALDIFMLSAPPAGGLLQSPGQRVQPQQNVRTKEEKEVLEHFSGLFSVIDQHTFREIFSTSIEYMVERIAHNFALQIVGNSFLSNCALSPIFATVLVEYLLGRMEEMGNGNAERSNLYLKMFKLVFGSVSLFAAENEHMLRPHLHQIVNRSMELAMTAKEPYNYFLLLRALFRSIGGGNHDLLYQEFLPLLANLLQGLNSLQSGLHKQHMKDLFVELCLTVPVRLSSLLPYLPMLMDPLVSALNGSHTLISQGLRTLELCVDNLQPDFLYEHIQPVRADLMQALWRSLRNPTDQVAHVAFRVLGKFGGGNRKMMIEPQRLDYNVREGPGPAIVTHFPEHTKPIDLPVDKIIETAVTALKLSSTDSFYRRQCWEVIRSFLIASIRLDDDRFTIMQLFSHPSFLEGQINQAPGTVSKSHDEVSRQTHLTALTGMFVAAAIKDLREQVQLTMISLVRHYTMVAIAQQSGPFSLNNKQTNLEDGMDPLVMIDAFAVIMGHEEKELCKPGRLGLYLILKTATSILGSKDRACRLPLFEYMAERMCSLCYDRAWYAKLGGCIAISFFYERMSIRWIYQHLFAFVKAQLFVMMDLTGEVSSGAIDKAKSNLENMITICGTPTDSGDLELIAIQKKALTEVTYELIRQVTSPTDLLRQQAMHLLKVFAGVQKKTVVEVMEPHKALLTGMVPSKQNLLRHQAANAQIGLMEGITFCTTLSPRLFALDLSEEEYKLFFQDVVSLCEAGDTTLLKMPCYKNLSSLIPLRKAAMTALAACHYIPNCSDKIFNTLYQALERPNPELQEAAFECMKTFVSGSQIDMAMVHDVMRPLLSTLGDYRNLTLSGARRLSYLVQLFPSSFNEKLCEQLLQHLRKLLDNLVQAQKGISKKGETERIIATIIDIFHQIPAAGPRFIEVLCQILLQTERVMMIGPSSPFREPLLRFLLRYPDETMDLFLMDNNIKDDHWSRYLEFLIRHSDGKPFRDVLQNNSKVDRLITMAMACSSGQLTLSLVEKTELQYQSIRIVSLLVKFDDQWLSSQHLLANTYRSIWCNNAYQEKHKNIEIVEYQHWKEPKLLVKVLLHFFSHHPTNIDLLFQLLRAFCGRFLPDFQFLRDFLENTVAGGYTVEWKRSAFFRFVDLFHSTEVTQELKAKILQFVIIPCFAVCFEKGEGDKLVGGPASPNHDSPDNVISVFLAKIINPDDPFGCTDCVRLLLLQLSSLLVEQALPHIHDPANKTQSAKLHRLTTYAWPCVTDNLCVDPATRYHGHLLISHIIAKYATNTLSYKRIVLQVFRGLLKAHAIEVRQVVRQALEILTPAMPIRMEHGYKLLTHWTKKIIVEEGHSMQQLFHILQLVVRHYKVYYPVRHQLVQHMVSSIQRLGFSASATIEYRKLAVELAEVVIKWELQRIKDESDANEATSEGGVHKTEEGDSPPWKRMALAGPSGLPTSVPIKEDPDIIKPIERIHTDAVINFLARLACQVNETPQAGATAVGTPGELLSRRCVALIRMALKPDVWPHHNVDLRLSWLDKVFQSLDSPTPNLGNVCTALELFTFLLTVMKKEQVLATCKPLQRGITACISSSNTKVIRLTHAMLSRLMTIFPTEQTPTAIASKYEELECLYACVGKVIFEGFSNYEKNTSASSATLFGTLMMLKAACVNNPGYVDRTMVPFIRVIQRMAREHLTPTNTEAAPGTSELLILSLDLVKSRVGVMTIETRKTFIGTILVGLIEKTTDIKVMKAICKMVEEWMKIGKNGSSVAGSTQLTSGPSLREKSILLVKMMQYVEKRFPDLNSQFLELINYVYRDESLKSSDLTVKLEPAFLAGLRCTQPQIRAKFFEIFDGSMRRRLHDRLMYIASSQNWEAMGHHFWLKQCIELIIVTATSSTQIHLASETGLLPSISSVINLADQAERENFVVFTNINEEAVEFEAGMVMDTQEELFEIRDEEEIIAANRKAALAQIIVQQSKFLESARHIRTSHFLNATAQLCHMDTPLAENIWLEMFPRLWGILNGRQQESLTGEIVPFLVSGCHVIQKDIHPSAIGIFYEALSRCNPPVHIKPSAMPYLGKSHNLWHRITLSLEKLAIEEQNQVAQNKARRDTLSGIDMEPEIPPQQSVMNHLAEMYSALKEEDMWCGLWQKHAKYRETSIALAYEQQGFFEQALGAYELALGKLRQDFANTPAPLSLVGEVRLWDKQWVRCSREANQWDNVLEYAKIKNNVNPYLILESAWRVPDWPLMKEALMHVENNCPSDMAWKVNLYKGFLAICHPEEQHLPLVDRLVKMASGACMKEWRKLPHIVSHIHLPLLQAAQQIMELQEASQIHQGILHERNNTFHDMKAIVKTWRNRLPVIADDLSHWSDVFTWRQHHYQFILSHYDSQHGQTNNHSMLGTHASAQAIIHFGKIARKHNLTNVCLESLSRIYTIPSILIGDSFQKIRQTVKCYLQMAALSGKNELQEALESVELTNLKYFKKEMTAEFYALKGMLLSQIGRTEDAHKAFSAAVQMHDTLVKAWALWGEYMEQQFTKGTPNISTGVAAITCFLHACRHQNESKSRKYLAKVLWLLTYNDDKFSLTEAVDKYMIGVPPIHWLPWIPQLLTCLVRNEGKLLLGLISQVGRTFPQAVYFPIRALYLTLKIEQRERYKSAGLAAALANKQAQAQGGSDAQQRAAGTGQPGTADAGPIKATHSMFCCSHIMRQQKDIHPAIISSLEEIVDQMVWFREHWYEEVLRQLKQGLTKCYIIAFENRRAVSEATITPHTLHFVSKLVSTFGIGIETIPAVSSNTNTTENIATTVGSNVSSSASQSLARRAQVAIQDPSFQKMKVQFTADFDFKVPGALKLHSVINKLKKWIKILEAKTKTLPKSFLIEEKCRFLSNFSLQTAEIELPGEFLLPKHSHYYVRISRFMPRVEIVLKHNIAARRLYIRGHNGKLYPYLVVNDSGLGDARREERVLQLLRMLNHYLGKQKETSRRFLHFTVPRVVAVSSLMRLVEDNPASISLLDIYKSGCESLNIEHEAPISKYYDKLASVQARGSQASHQVLRDILKDVQNTMIPRTMLRDWAVRTYPSPTDYWTFRKMLTLQLSLACFAEYVLHLTRLNPDMMYIHQD</sequence>
<dbReference type="Pfam" id="PF20206">
    <property type="entry name" value="Tra1_ring"/>
    <property type="match status" value="1"/>
</dbReference>
<dbReference type="Pfam" id="PF20175">
    <property type="entry name" value="Tra1_central"/>
    <property type="match status" value="1"/>
</dbReference>
<proteinExistence type="inferred from homology"/>
<dbReference type="InterPro" id="IPR011989">
    <property type="entry name" value="ARM-like"/>
</dbReference>
<dbReference type="CDD" id="cd05163">
    <property type="entry name" value="PIKK_TRRAP"/>
    <property type="match status" value="1"/>
</dbReference>
<feature type="domain" description="PI3K/PI4K catalytic" evidence="3">
    <location>
        <begin position="3502"/>
        <end position="3703"/>
    </location>
</feature>
<dbReference type="PANTHER" id="PTHR11139:SF1">
    <property type="entry name" value="TRANSFORMATION_TRANSCRIPTION DOMAIN-ASSOCIATED PROTEIN"/>
    <property type="match status" value="1"/>
</dbReference>
<accession>A0A1B6EG89</accession>
<evidence type="ECO:0000259" key="4">
    <source>
        <dbReference type="PROSITE" id="PS51189"/>
    </source>
</evidence>
<dbReference type="GO" id="GO:0000124">
    <property type="term" value="C:SAGA complex"/>
    <property type="evidence" value="ECO:0007669"/>
    <property type="project" value="TreeGrafter"/>
</dbReference>
<comment type="similarity">
    <text evidence="1">Belongs to the PI3/PI4-kinase family. TRA1 subfamily.</text>
</comment>
<dbReference type="GO" id="GO:0005634">
    <property type="term" value="C:nucleus"/>
    <property type="evidence" value="ECO:0007669"/>
    <property type="project" value="TreeGrafter"/>
</dbReference>
<protein>
    <recommendedName>
        <fullName evidence="6">FAT domain-containing protein</fullName>
    </recommendedName>
</protein>
<feature type="non-terminal residue" evidence="5">
    <location>
        <position position="3703"/>
    </location>
</feature>
<dbReference type="PROSITE" id="PS50290">
    <property type="entry name" value="PI3_4_KINASE_3"/>
    <property type="match status" value="1"/>
</dbReference>
<dbReference type="InterPro" id="IPR050517">
    <property type="entry name" value="DDR_Repair_Kinase"/>
</dbReference>
<reference evidence="5" key="1">
    <citation type="submission" date="2015-12" db="EMBL/GenBank/DDBJ databases">
        <title>De novo transcriptome assembly of four potential Pierce s Disease insect vectors from Arizona vineyards.</title>
        <authorList>
            <person name="Tassone E.E."/>
        </authorList>
    </citation>
    <scope>NUCLEOTIDE SEQUENCE</scope>
</reference>
<name>A0A1B6EG89_9HEMI</name>
<feature type="domain" description="FAT" evidence="4">
    <location>
        <begin position="2660"/>
        <end position="3230"/>
    </location>
</feature>